<dbReference type="RefSeq" id="WP_087846925.1">
    <property type="nucleotide sequence ID" value="NZ_FYAK01000021.1"/>
</dbReference>
<sequence length="373" mass="43082">MTITIYSRKFKRELDARQLKSLFFDSNENQKLSFKEFIKADIECPICNVTGGHYVSEGSSQLTGKVVKQAHFAFRDNQGNDTHLQFCDFYTGIDKINSVSNDGRVNFMRSGTEVTGLIGFMVCAGIEGKIFSQQDIRNMRQWFLDLRKQGAFIFNLNPHILNIAKASLIRNKRNKNAYVFDIKESENEWFDIDNEVYQSLYFKFPFLKIDTSENKELYDIRLKGVTKKSISIIRKDSGVTTFDRTILAEEYIRATRIALIIRDSNPRLKKLLGSSISRVRENNPLIALAALLLFISNWDESEAKKNINEILKIKSVINDTAGNIIGLNPFIHYKSWVLVKALHDLQLNTDIKIDFDAEFNLEKERLINLYYPK</sequence>
<dbReference type="InterPro" id="IPR018247">
    <property type="entry name" value="EF_Hand_1_Ca_BS"/>
</dbReference>
<dbReference type="EMBL" id="FYAK01000021">
    <property type="protein sequence ID" value="SMY39094.1"/>
    <property type="molecule type" value="Genomic_DNA"/>
</dbReference>
<reference evidence="2" key="1">
    <citation type="submission" date="2017-06" db="EMBL/GenBank/DDBJ databases">
        <authorList>
            <person name="Rodrigo-Torres L."/>
            <person name="Arahal R.D."/>
            <person name="Lucena T."/>
        </authorList>
    </citation>
    <scope>NUCLEOTIDE SEQUENCE [LARGE SCALE GENOMIC DNA]</scope>
    <source>
        <strain evidence="2">CECT 9190</strain>
    </source>
</reference>
<gene>
    <name evidence="1" type="ORF">PMAL9190_03895</name>
</gene>
<evidence type="ECO:0000313" key="1">
    <source>
        <dbReference type="EMBL" id="SMY39094.1"/>
    </source>
</evidence>
<name>A0A1Y6MRA3_9GAMM</name>
<dbReference type="Proteomes" id="UP000195963">
    <property type="component" value="Unassembled WGS sequence"/>
</dbReference>
<organism evidence="1 2">
    <name type="scientific">Photobacterium malacitanum</name>
    <dbReference type="NCBI Taxonomy" id="2204294"/>
    <lineage>
        <taxon>Bacteria</taxon>
        <taxon>Pseudomonadati</taxon>
        <taxon>Pseudomonadota</taxon>
        <taxon>Gammaproteobacteria</taxon>
        <taxon>Vibrionales</taxon>
        <taxon>Vibrionaceae</taxon>
        <taxon>Photobacterium</taxon>
    </lineage>
</organism>
<protein>
    <submittedName>
        <fullName evidence="1">Uncharacterized protein</fullName>
    </submittedName>
</protein>
<dbReference type="AlphaFoldDB" id="A0A1Y6MRA3"/>
<proteinExistence type="predicted"/>
<evidence type="ECO:0000313" key="2">
    <source>
        <dbReference type="Proteomes" id="UP000195963"/>
    </source>
</evidence>
<accession>A0A1Y6MRA3</accession>
<dbReference type="PROSITE" id="PS00018">
    <property type="entry name" value="EF_HAND_1"/>
    <property type="match status" value="1"/>
</dbReference>
<keyword evidence="2" id="KW-1185">Reference proteome</keyword>